<protein>
    <submittedName>
        <fullName evidence="6">Nop25 domain-containing protein</fullName>
    </submittedName>
</protein>
<evidence type="ECO:0000313" key="7">
    <source>
        <dbReference type="Proteomes" id="UP000011668"/>
    </source>
</evidence>
<name>L8WQ62_THACA</name>
<dbReference type="PANTHER" id="PTHR14577:SF0">
    <property type="entry name" value="NUCLEOLAR PROTEIN 12"/>
    <property type="match status" value="1"/>
</dbReference>
<feature type="compositionally biased region" description="Basic and acidic residues" evidence="5">
    <location>
        <begin position="163"/>
        <end position="178"/>
    </location>
</feature>
<evidence type="ECO:0000313" key="6">
    <source>
        <dbReference type="EMBL" id="ELU38912.1"/>
    </source>
</evidence>
<evidence type="ECO:0000256" key="4">
    <source>
        <dbReference type="ARBA" id="ARBA00023242"/>
    </source>
</evidence>
<dbReference type="OrthoDB" id="551633at2759"/>
<keyword evidence="7" id="KW-1185">Reference proteome</keyword>
<accession>L8WQ62</accession>
<evidence type="ECO:0000256" key="3">
    <source>
        <dbReference type="ARBA" id="ARBA00023054"/>
    </source>
</evidence>
<dbReference type="AlphaFoldDB" id="L8WQ62"/>
<dbReference type="STRING" id="983506.L8WQ62"/>
<evidence type="ECO:0000256" key="5">
    <source>
        <dbReference type="SAM" id="MobiDB-lite"/>
    </source>
</evidence>
<dbReference type="EMBL" id="AFRT01001994">
    <property type="protein sequence ID" value="ELU38912.1"/>
    <property type="molecule type" value="Genomic_DNA"/>
</dbReference>
<evidence type="ECO:0000256" key="2">
    <source>
        <dbReference type="ARBA" id="ARBA00007175"/>
    </source>
</evidence>
<dbReference type="HOGENOM" id="CLU_1448655_0_0_1"/>
<dbReference type="GO" id="GO:0005730">
    <property type="term" value="C:nucleolus"/>
    <property type="evidence" value="ECO:0007669"/>
    <property type="project" value="UniProtKB-SubCell"/>
</dbReference>
<sequence length="187" mass="21445">MTAPAAYGFVHTSKFGGVAIRFRRVLEISRKVALDNIHLYQSKRGLLMIASLIIHKFKSNTYHVTGRLSSRYSHQPFQNLGLLTYLYTSTFISPHDNLIEHCSLEMAPSNAALLTRQSVAWAHKKRARQGQVKEIVFDEEARREYLTGFRKRNAERKKAAKAKATEREKQEHLEERRQVSSGFGTIV</sequence>
<keyword evidence="3" id="KW-0175">Coiled coil</keyword>
<comment type="subcellular location">
    <subcellularLocation>
        <location evidence="1">Nucleus</location>
        <location evidence="1">Nucleolus</location>
    </subcellularLocation>
</comment>
<dbReference type="GO" id="GO:0019843">
    <property type="term" value="F:rRNA binding"/>
    <property type="evidence" value="ECO:0007669"/>
    <property type="project" value="TreeGrafter"/>
</dbReference>
<reference evidence="6 7" key="1">
    <citation type="journal article" date="2013" name="Nat. Commun.">
        <title>The evolution and pathogenic mechanisms of the rice sheath blight pathogen.</title>
        <authorList>
            <person name="Zheng A."/>
            <person name="Lin R."/>
            <person name="Xu L."/>
            <person name="Qin P."/>
            <person name="Tang C."/>
            <person name="Ai P."/>
            <person name="Zhang D."/>
            <person name="Liu Y."/>
            <person name="Sun Z."/>
            <person name="Feng H."/>
            <person name="Wang Y."/>
            <person name="Chen Y."/>
            <person name="Liang X."/>
            <person name="Fu R."/>
            <person name="Li Q."/>
            <person name="Zhang J."/>
            <person name="Yu X."/>
            <person name="Xie Z."/>
            <person name="Ding L."/>
            <person name="Guan P."/>
            <person name="Tang J."/>
            <person name="Liang Y."/>
            <person name="Wang S."/>
            <person name="Deng Q."/>
            <person name="Li S."/>
            <person name="Zhu J."/>
            <person name="Wang L."/>
            <person name="Liu H."/>
            <person name="Li P."/>
        </authorList>
    </citation>
    <scope>NUCLEOTIDE SEQUENCE [LARGE SCALE GENOMIC DNA]</scope>
    <source>
        <strain evidence="7">AG-1 IA</strain>
    </source>
</reference>
<dbReference type="InterPro" id="IPR019186">
    <property type="entry name" value="Nucleolar_protein_12"/>
</dbReference>
<dbReference type="Proteomes" id="UP000011668">
    <property type="component" value="Unassembled WGS sequence"/>
</dbReference>
<organism evidence="6 7">
    <name type="scientific">Thanatephorus cucumeris (strain AG1-IA)</name>
    <name type="common">Rice sheath blight fungus</name>
    <name type="synonym">Rhizoctonia solani</name>
    <dbReference type="NCBI Taxonomy" id="983506"/>
    <lineage>
        <taxon>Eukaryota</taxon>
        <taxon>Fungi</taxon>
        <taxon>Dikarya</taxon>
        <taxon>Basidiomycota</taxon>
        <taxon>Agaricomycotina</taxon>
        <taxon>Agaricomycetes</taxon>
        <taxon>Cantharellales</taxon>
        <taxon>Ceratobasidiaceae</taxon>
        <taxon>Rhizoctonia</taxon>
        <taxon>Rhizoctonia solani AG-1</taxon>
    </lineage>
</organism>
<gene>
    <name evidence="6" type="ORF">AG1IA_07058</name>
</gene>
<evidence type="ECO:0000256" key="1">
    <source>
        <dbReference type="ARBA" id="ARBA00004604"/>
    </source>
</evidence>
<comment type="caution">
    <text evidence="6">The sequence shown here is derived from an EMBL/GenBank/DDBJ whole genome shotgun (WGS) entry which is preliminary data.</text>
</comment>
<dbReference type="PANTHER" id="PTHR14577">
    <property type="entry name" value="NUCLEOLAR PROTEIN 12"/>
    <property type="match status" value="1"/>
</dbReference>
<dbReference type="Pfam" id="PF09805">
    <property type="entry name" value="Nop25"/>
    <property type="match status" value="1"/>
</dbReference>
<feature type="region of interest" description="Disordered" evidence="5">
    <location>
        <begin position="154"/>
        <end position="187"/>
    </location>
</feature>
<proteinExistence type="inferred from homology"/>
<keyword evidence="4" id="KW-0539">Nucleus</keyword>
<comment type="similarity">
    <text evidence="2">Belongs to the RRP17 family.</text>
</comment>